<dbReference type="Proteomes" id="UP000706333">
    <property type="component" value="Unassembled WGS sequence"/>
</dbReference>
<dbReference type="RefSeq" id="WP_201158184.1">
    <property type="nucleotide sequence ID" value="NZ_NHSD01000303.1"/>
</dbReference>
<evidence type="ECO:0000313" key="2">
    <source>
        <dbReference type="Proteomes" id="UP000706333"/>
    </source>
</evidence>
<dbReference type="AlphaFoldDB" id="A0A934TMB5"/>
<proteinExistence type="predicted"/>
<protein>
    <submittedName>
        <fullName evidence="1">Uncharacterized protein</fullName>
    </submittedName>
</protein>
<comment type="caution">
    <text evidence="1">The sequence shown here is derived from an EMBL/GenBank/DDBJ whole genome shotgun (WGS) entry which is preliminary data.</text>
</comment>
<organism evidence="1 2">
    <name type="scientific">Rhodobaculum claviforme</name>
    <dbReference type="NCBI Taxonomy" id="1549854"/>
    <lineage>
        <taxon>Bacteria</taxon>
        <taxon>Pseudomonadati</taxon>
        <taxon>Pseudomonadota</taxon>
        <taxon>Alphaproteobacteria</taxon>
        <taxon>Rhodobacterales</taxon>
        <taxon>Paracoccaceae</taxon>
        <taxon>Rhodobaculum</taxon>
    </lineage>
</organism>
<dbReference type="EMBL" id="NHSD01000303">
    <property type="protein sequence ID" value="MBK5928420.1"/>
    <property type="molecule type" value="Genomic_DNA"/>
</dbReference>
<accession>A0A934TMB5</accession>
<sequence>MLRLFSLFGRSADLNALDDALRGCGVHPILVPEAVKLTVLRLRKGAVAGATPAHAATAELLAYCILGPETFAEANGPGAGDRADARLEAAIAAGDTFDARLVLLTLHAGLVAPDIADRIEVEDR</sequence>
<name>A0A934TMB5_9RHOB</name>
<reference evidence="1" key="2">
    <citation type="journal article" date="2020" name="Microorganisms">
        <title>Osmotic Adaptation and Compatible Solute Biosynthesis of Phototrophic Bacteria as Revealed from Genome Analyses.</title>
        <authorList>
            <person name="Imhoff J.F."/>
            <person name="Rahn T."/>
            <person name="Kunzel S."/>
            <person name="Keller A."/>
            <person name="Neulinger S.C."/>
        </authorList>
    </citation>
    <scope>NUCLEOTIDE SEQUENCE</scope>
    <source>
        <strain evidence="1">LMG 28126</strain>
    </source>
</reference>
<gene>
    <name evidence="1" type="ORF">CCR87_13945</name>
</gene>
<evidence type="ECO:0000313" key="1">
    <source>
        <dbReference type="EMBL" id="MBK5928420.1"/>
    </source>
</evidence>
<reference evidence="1" key="1">
    <citation type="submission" date="2017-05" db="EMBL/GenBank/DDBJ databases">
        <authorList>
            <person name="Imhoff J.F."/>
            <person name="Rahn T."/>
            <person name="Kuenzel S."/>
            <person name="Neulinger S.C."/>
        </authorList>
    </citation>
    <scope>NUCLEOTIDE SEQUENCE</scope>
    <source>
        <strain evidence="1">LMG 28126</strain>
    </source>
</reference>
<keyword evidence="2" id="KW-1185">Reference proteome</keyword>